<name>A0A376TRA4_ECOLX</name>
<proteinExistence type="predicted"/>
<accession>A0A376TRA4</accession>
<evidence type="ECO:0000313" key="2">
    <source>
        <dbReference type="EMBL" id="STI79363.1"/>
    </source>
</evidence>
<organism evidence="2 3">
    <name type="scientific">Escherichia coli</name>
    <dbReference type="NCBI Taxonomy" id="562"/>
    <lineage>
        <taxon>Bacteria</taxon>
        <taxon>Pseudomonadati</taxon>
        <taxon>Pseudomonadota</taxon>
        <taxon>Gammaproteobacteria</taxon>
        <taxon>Enterobacterales</taxon>
        <taxon>Enterobacteriaceae</taxon>
        <taxon>Escherichia</taxon>
    </lineage>
</organism>
<dbReference type="AlphaFoldDB" id="A0A376TRA4"/>
<keyword evidence="1" id="KW-0732">Signal</keyword>
<dbReference type="EMBL" id="UGCO01000001">
    <property type="protein sequence ID" value="STI79363.1"/>
    <property type="molecule type" value="Genomic_DNA"/>
</dbReference>
<dbReference type="Proteomes" id="UP000254405">
    <property type="component" value="Unassembled WGS sequence"/>
</dbReference>
<gene>
    <name evidence="2" type="primary">yhhJ_1</name>
    <name evidence="2" type="ORF">NCTC8985_04752</name>
</gene>
<feature type="chain" id="PRO_5016713716" evidence="1">
    <location>
        <begin position="18"/>
        <end position="75"/>
    </location>
</feature>
<feature type="signal peptide" evidence="1">
    <location>
        <begin position="1"/>
        <end position="17"/>
    </location>
</feature>
<reference evidence="2 3" key="1">
    <citation type="submission" date="2018-06" db="EMBL/GenBank/DDBJ databases">
        <authorList>
            <consortium name="Pathogen Informatics"/>
            <person name="Doyle S."/>
        </authorList>
    </citation>
    <scope>NUCLEOTIDE SEQUENCE [LARGE SCALE GENOMIC DNA]</scope>
    <source>
        <strain evidence="2 3">NCTC8985</strain>
    </source>
</reference>
<evidence type="ECO:0000313" key="3">
    <source>
        <dbReference type="Proteomes" id="UP000254405"/>
    </source>
</evidence>
<sequence length="75" mass="8321">MLTLIVFSFTVSVYSSATVTPGSLNLAPIAIADMDQSQLSNRIVNSFYRPWFLPPEMITADEMDADWTPGVIPLR</sequence>
<protein>
    <submittedName>
        <fullName evidence="2">Putative transporter subunit: membrane component of ABC superfamily</fullName>
    </submittedName>
</protein>
<evidence type="ECO:0000256" key="1">
    <source>
        <dbReference type="SAM" id="SignalP"/>
    </source>
</evidence>